<dbReference type="STRING" id="296587.C1EEM5"/>
<dbReference type="eggNOG" id="ENOG502R36U">
    <property type="taxonomic scope" value="Eukaryota"/>
</dbReference>
<evidence type="ECO:0000256" key="3">
    <source>
        <dbReference type="ARBA" id="ARBA00022980"/>
    </source>
</evidence>
<dbReference type="KEGG" id="mis:MICPUN_109192"/>
<dbReference type="InParanoid" id="C1EEM5"/>
<dbReference type="GeneID" id="8247426"/>
<reference evidence="9 10" key="1">
    <citation type="journal article" date="2009" name="Science">
        <title>Green evolution and dynamic adaptations revealed by genomes of the marine picoeukaryotes Micromonas.</title>
        <authorList>
            <person name="Worden A.Z."/>
            <person name="Lee J.H."/>
            <person name="Mock T."/>
            <person name="Rouze P."/>
            <person name="Simmons M.P."/>
            <person name="Aerts A.L."/>
            <person name="Allen A.E."/>
            <person name="Cuvelier M.L."/>
            <person name="Derelle E."/>
            <person name="Everett M.V."/>
            <person name="Foulon E."/>
            <person name="Grimwood J."/>
            <person name="Gundlach H."/>
            <person name="Henrissat B."/>
            <person name="Napoli C."/>
            <person name="McDonald S.M."/>
            <person name="Parker M.S."/>
            <person name="Rombauts S."/>
            <person name="Salamov A."/>
            <person name="Von Dassow P."/>
            <person name="Badger J.H."/>
            <person name="Coutinho P.M."/>
            <person name="Demir E."/>
            <person name="Dubchak I."/>
            <person name="Gentemann C."/>
            <person name="Eikrem W."/>
            <person name="Gready J.E."/>
            <person name="John U."/>
            <person name="Lanier W."/>
            <person name="Lindquist E.A."/>
            <person name="Lucas S."/>
            <person name="Mayer K.F."/>
            <person name="Moreau H."/>
            <person name="Not F."/>
            <person name="Otillar R."/>
            <person name="Panaud O."/>
            <person name="Pangilinan J."/>
            <person name="Paulsen I."/>
            <person name="Piegu B."/>
            <person name="Poliakov A."/>
            <person name="Robbens S."/>
            <person name="Schmutz J."/>
            <person name="Toulza E."/>
            <person name="Wyss T."/>
            <person name="Zelensky A."/>
            <person name="Zhou K."/>
            <person name="Armbrust E.V."/>
            <person name="Bhattacharya D."/>
            <person name="Goodenough U.W."/>
            <person name="Van de Peer Y."/>
            <person name="Grigoriev I.V."/>
        </authorList>
    </citation>
    <scope>NUCLEOTIDE SEQUENCE [LARGE SCALE GENOMIC DNA]</scope>
    <source>
        <strain evidence="10">RCC299 / NOUM17</strain>
    </source>
</reference>
<dbReference type="GO" id="GO:0006412">
    <property type="term" value="P:translation"/>
    <property type="evidence" value="ECO:0007669"/>
    <property type="project" value="InterPro"/>
</dbReference>
<evidence type="ECO:0000256" key="1">
    <source>
        <dbReference type="ARBA" id="ARBA00004173"/>
    </source>
</evidence>
<dbReference type="EMBL" id="CP001330">
    <property type="protein sequence ID" value="ACO66262.1"/>
    <property type="molecule type" value="Genomic_DNA"/>
</dbReference>
<dbReference type="Proteomes" id="UP000002009">
    <property type="component" value="Chromosome 11"/>
</dbReference>
<dbReference type="OMA" id="FRSQTRI"/>
<evidence type="ECO:0000256" key="5">
    <source>
        <dbReference type="ARBA" id="ARBA00023274"/>
    </source>
</evidence>
<evidence type="ECO:0000256" key="2">
    <source>
        <dbReference type="ARBA" id="ARBA00009864"/>
    </source>
</evidence>
<comment type="similarity">
    <text evidence="2">Belongs to the mitochondrion-specific ribosomal protein mS23 family.</text>
</comment>
<organism evidence="9 10">
    <name type="scientific">Micromonas commoda (strain RCC299 / NOUM17 / CCMP2709)</name>
    <name type="common">Picoplanktonic green alga</name>
    <dbReference type="NCBI Taxonomy" id="296587"/>
    <lineage>
        <taxon>Eukaryota</taxon>
        <taxon>Viridiplantae</taxon>
        <taxon>Chlorophyta</taxon>
        <taxon>Mamiellophyceae</taxon>
        <taxon>Mamiellales</taxon>
        <taxon>Mamiellaceae</taxon>
        <taxon>Micromonas</taxon>
    </lineage>
</organism>
<evidence type="ECO:0000313" key="9">
    <source>
        <dbReference type="EMBL" id="ACO66262.1"/>
    </source>
</evidence>
<dbReference type="OrthoDB" id="543108at2759"/>
<evidence type="ECO:0000313" key="10">
    <source>
        <dbReference type="Proteomes" id="UP000002009"/>
    </source>
</evidence>
<dbReference type="InterPro" id="IPR059242">
    <property type="entry name" value="mS23_dom"/>
</dbReference>
<sequence length="237" mass="27576">MARRGGREVAKLAISQFRSQTRIGRRKALLGETEKILRSGHVEVPKWFEALKAVPPTAQMSAMRPERIVYAEDKLIRAYYNRNPRERFQPIDLASHEPHYVRNFARRQLKVMNRNRVPEDVALKIVEEMAAEEDRVASEREAQGLPSTRHLTPKHTLQTNILETIQQEEEIAWQLAKKFKMTRLADKREAEMAAKMERKRELEEKQALEAEKQAEETQVKQEDAPAEPERKGKSNET</sequence>
<protein>
    <recommendedName>
        <fullName evidence="6">Small ribosomal subunit protein mS23</fullName>
    </recommendedName>
</protein>
<name>C1EEM5_MICCC</name>
<keyword evidence="10" id="KW-1185">Reference proteome</keyword>
<keyword evidence="5" id="KW-0687">Ribonucleoprotein</keyword>
<keyword evidence="4" id="KW-0496">Mitochondrion</keyword>
<dbReference type="InterPro" id="IPR023611">
    <property type="entry name" value="mS23_dom_met"/>
</dbReference>
<feature type="region of interest" description="Disordered" evidence="7">
    <location>
        <begin position="191"/>
        <end position="237"/>
    </location>
</feature>
<feature type="domain" description="Small ribosomal subunit protein mS23 conserved" evidence="8">
    <location>
        <begin position="25"/>
        <end position="133"/>
    </location>
</feature>
<evidence type="ECO:0000256" key="7">
    <source>
        <dbReference type="SAM" id="MobiDB-lite"/>
    </source>
</evidence>
<proteinExistence type="inferred from homology"/>
<accession>C1EEM5</accession>
<dbReference type="CDD" id="cd23701">
    <property type="entry name" value="At1g26750"/>
    <property type="match status" value="1"/>
</dbReference>
<dbReference type="PANTHER" id="PTHR35693:SF1">
    <property type="entry name" value="EXPRESSED PROTEIN"/>
    <property type="match status" value="1"/>
</dbReference>
<evidence type="ECO:0000259" key="8">
    <source>
        <dbReference type="Pfam" id="PF10484"/>
    </source>
</evidence>
<evidence type="ECO:0000256" key="4">
    <source>
        <dbReference type="ARBA" id="ARBA00023128"/>
    </source>
</evidence>
<dbReference type="PANTHER" id="PTHR35693">
    <property type="entry name" value="EXPRESSED PROTEIN"/>
    <property type="match status" value="1"/>
</dbReference>
<dbReference type="AlphaFoldDB" id="C1EEM5"/>
<evidence type="ECO:0000256" key="6">
    <source>
        <dbReference type="ARBA" id="ARBA00035137"/>
    </source>
</evidence>
<dbReference type="RefSeq" id="XP_002505004.1">
    <property type="nucleotide sequence ID" value="XM_002504958.1"/>
</dbReference>
<dbReference type="Pfam" id="PF10484">
    <property type="entry name" value="MRP-S23"/>
    <property type="match status" value="1"/>
</dbReference>
<dbReference type="GO" id="GO:0005840">
    <property type="term" value="C:ribosome"/>
    <property type="evidence" value="ECO:0007669"/>
    <property type="project" value="InterPro"/>
</dbReference>
<dbReference type="GO" id="GO:0003735">
    <property type="term" value="F:structural constituent of ribosome"/>
    <property type="evidence" value="ECO:0007669"/>
    <property type="project" value="InterPro"/>
</dbReference>
<comment type="subcellular location">
    <subcellularLocation>
        <location evidence="1">Mitochondrion</location>
    </subcellularLocation>
</comment>
<keyword evidence="3" id="KW-0689">Ribosomal protein</keyword>
<gene>
    <name evidence="9" type="ORF">MICPUN_109192</name>
</gene>